<proteinExistence type="predicted"/>
<evidence type="ECO:0000256" key="1">
    <source>
        <dbReference type="ARBA" id="ARBA00022723"/>
    </source>
</evidence>
<evidence type="ECO:0000313" key="3">
    <source>
        <dbReference type="EMBL" id="OUM85476.1"/>
    </source>
</evidence>
<dbReference type="AlphaFoldDB" id="A0A1Y3PHA2"/>
<dbReference type="InterPro" id="IPR029068">
    <property type="entry name" value="Glyas_Bleomycin-R_OHBP_Dase"/>
</dbReference>
<dbReference type="Pfam" id="PF00903">
    <property type="entry name" value="Glyoxalase"/>
    <property type="match status" value="1"/>
</dbReference>
<dbReference type="GO" id="GO:0046872">
    <property type="term" value="F:metal ion binding"/>
    <property type="evidence" value="ECO:0007669"/>
    <property type="project" value="UniProtKB-KW"/>
</dbReference>
<evidence type="ECO:0000313" key="4">
    <source>
        <dbReference type="Proteomes" id="UP000196475"/>
    </source>
</evidence>
<feature type="domain" description="VOC" evidence="2">
    <location>
        <begin position="4"/>
        <end position="125"/>
    </location>
</feature>
<dbReference type="InterPro" id="IPR004360">
    <property type="entry name" value="Glyas_Fos-R_dOase_dom"/>
</dbReference>
<dbReference type="CDD" id="cd06587">
    <property type="entry name" value="VOC"/>
    <property type="match status" value="1"/>
</dbReference>
<dbReference type="EMBL" id="LZRT01000101">
    <property type="protein sequence ID" value="OUM85476.1"/>
    <property type="molecule type" value="Genomic_DNA"/>
</dbReference>
<accession>A0A1Y3PHA2</accession>
<sequence>MIQSINNIGIAVRDLARSIAFYEKLGFQVQDRDEETPAASLQAGHAWLYIFQTSSRELAASRAPELVQNPPGIDHISFDVPDVDEFYDRLKDELTFEEEPADQSWGARAVSLLDPDGNRLYFLSPLKGA</sequence>
<dbReference type="Proteomes" id="UP000196475">
    <property type="component" value="Unassembled WGS sequence"/>
</dbReference>
<name>A0A1Y3PHA2_9BACI</name>
<dbReference type="GO" id="GO:0004493">
    <property type="term" value="F:methylmalonyl-CoA epimerase activity"/>
    <property type="evidence" value="ECO:0007669"/>
    <property type="project" value="TreeGrafter"/>
</dbReference>
<dbReference type="PANTHER" id="PTHR43048:SF3">
    <property type="entry name" value="METHYLMALONYL-COA EPIMERASE, MITOCHONDRIAL"/>
    <property type="match status" value="1"/>
</dbReference>
<dbReference type="Gene3D" id="3.10.180.10">
    <property type="entry name" value="2,3-Dihydroxybiphenyl 1,2-Dioxygenase, domain 1"/>
    <property type="match status" value="1"/>
</dbReference>
<dbReference type="GO" id="GO:0046491">
    <property type="term" value="P:L-methylmalonyl-CoA metabolic process"/>
    <property type="evidence" value="ECO:0007669"/>
    <property type="project" value="TreeGrafter"/>
</dbReference>
<evidence type="ECO:0000259" key="2">
    <source>
        <dbReference type="PROSITE" id="PS51819"/>
    </source>
</evidence>
<dbReference type="InterPro" id="IPR051785">
    <property type="entry name" value="MMCE/EMCE_epimerase"/>
</dbReference>
<reference evidence="4" key="1">
    <citation type="submission" date="2016-06" db="EMBL/GenBank/DDBJ databases">
        <authorList>
            <person name="Nascimento L."/>
            <person name="Pereira R.V."/>
            <person name="Martins L.F."/>
            <person name="Quaggio R.B."/>
            <person name="Silva A.M."/>
            <person name="Setubal J.C."/>
        </authorList>
    </citation>
    <scope>NUCLEOTIDE SEQUENCE [LARGE SCALE GENOMIC DNA]</scope>
</reference>
<dbReference type="SUPFAM" id="SSF54593">
    <property type="entry name" value="Glyoxalase/Bleomycin resistance protein/Dihydroxybiphenyl dioxygenase"/>
    <property type="match status" value="1"/>
</dbReference>
<organism evidence="3 4">
    <name type="scientific">Bacillus thermozeamaize</name>
    <dbReference type="NCBI Taxonomy" id="230954"/>
    <lineage>
        <taxon>Bacteria</taxon>
        <taxon>Bacillati</taxon>
        <taxon>Bacillota</taxon>
        <taxon>Bacilli</taxon>
        <taxon>Bacillales</taxon>
        <taxon>Bacillaceae</taxon>
        <taxon>Bacillus</taxon>
    </lineage>
</organism>
<dbReference type="InterPro" id="IPR037523">
    <property type="entry name" value="VOC_core"/>
</dbReference>
<gene>
    <name evidence="3" type="ORF">BAA01_10375</name>
</gene>
<dbReference type="PANTHER" id="PTHR43048">
    <property type="entry name" value="METHYLMALONYL-COA EPIMERASE"/>
    <property type="match status" value="1"/>
</dbReference>
<keyword evidence="1" id="KW-0479">Metal-binding</keyword>
<dbReference type="PROSITE" id="PS51819">
    <property type="entry name" value="VOC"/>
    <property type="match status" value="1"/>
</dbReference>
<comment type="caution">
    <text evidence="3">The sequence shown here is derived from an EMBL/GenBank/DDBJ whole genome shotgun (WGS) entry which is preliminary data.</text>
</comment>
<protein>
    <submittedName>
        <fullName evidence="3">Glyoxalase</fullName>
    </submittedName>
</protein>